<sequence length="99" mass="10494">MATKPTFLAHRGGDHVAVAVMDAPKGTGHVVFLDGSQPLDVESNAEIPLGHKVALRDIAAGEDVIEYGVRIAIASADIKAGDYVHIHNVRSARWQNSVA</sequence>
<dbReference type="InterPro" id="IPR052172">
    <property type="entry name" value="UxaA_altronate/galactarate_dh"/>
</dbReference>
<dbReference type="Gene3D" id="2.30.130.110">
    <property type="match status" value="1"/>
</dbReference>
<evidence type="ECO:0000313" key="2">
    <source>
        <dbReference type="Proteomes" id="UP000220914"/>
    </source>
</evidence>
<protein>
    <submittedName>
        <fullName evidence="1">Uncharacterized protein</fullName>
    </submittedName>
</protein>
<proteinExistence type="predicted"/>
<name>A0A2A7NE29_MYCAG</name>
<reference evidence="1 2" key="1">
    <citation type="submission" date="2017-10" db="EMBL/GenBank/DDBJ databases">
        <title>The new phylogeny of genus Mycobacterium.</title>
        <authorList>
            <person name="Tortoli E."/>
            <person name="Trovato A."/>
            <person name="Cirillo D.M."/>
        </authorList>
    </citation>
    <scope>NUCLEOTIDE SEQUENCE [LARGE SCALE GENOMIC DNA]</scope>
    <source>
        <strain evidence="1 2">CCUG37673</strain>
    </source>
</reference>
<organism evidence="1 2">
    <name type="scientific">Mycolicibacterium agri</name>
    <name type="common">Mycobacterium agri</name>
    <dbReference type="NCBI Taxonomy" id="36811"/>
    <lineage>
        <taxon>Bacteria</taxon>
        <taxon>Bacillati</taxon>
        <taxon>Actinomycetota</taxon>
        <taxon>Actinomycetes</taxon>
        <taxon>Mycobacteriales</taxon>
        <taxon>Mycobacteriaceae</taxon>
        <taxon>Mycolicibacterium</taxon>
    </lineage>
</organism>
<dbReference type="InterPro" id="IPR044144">
    <property type="entry name" value="SAF_UxaA/GarD"/>
</dbReference>
<accession>A0A2A7NE29</accession>
<dbReference type="PANTHER" id="PTHR30536">
    <property type="entry name" value="ALTRONATE/GALACTARATE DEHYDRATASE"/>
    <property type="match status" value="1"/>
</dbReference>
<dbReference type="GO" id="GO:0019698">
    <property type="term" value="P:D-galacturonate catabolic process"/>
    <property type="evidence" value="ECO:0007669"/>
    <property type="project" value="TreeGrafter"/>
</dbReference>
<keyword evidence="2" id="KW-1185">Reference proteome</keyword>
<dbReference type="Proteomes" id="UP000220914">
    <property type="component" value="Unassembled WGS sequence"/>
</dbReference>
<gene>
    <name evidence="1" type="ORF">CQY20_02475</name>
</gene>
<dbReference type="PANTHER" id="PTHR30536:SF5">
    <property type="entry name" value="ALTRONATE DEHYDRATASE"/>
    <property type="match status" value="1"/>
</dbReference>
<dbReference type="CDD" id="cd11613">
    <property type="entry name" value="SAF_AH_GD"/>
    <property type="match status" value="1"/>
</dbReference>
<dbReference type="EMBL" id="PDCP01000003">
    <property type="protein sequence ID" value="PEG42295.1"/>
    <property type="molecule type" value="Genomic_DNA"/>
</dbReference>
<dbReference type="AlphaFoldDB" id="A0A2A7NE29"/>
<dbReference type="OrthoDB" id="9804574at2"/>
<comment type="caution">
    <text evidence="1">The sequence shown here is derived from an EMBL/GenBank/DDBJ whole genome shotgun (WGS) entry which is preliminary data.</text>
</comment>
<evidence type="ECO:0000313" key="1">
    <source>
        <dbReference type="EMBL" id="PEG42295.1"/>
    </source>
</evidence>